<accession>A0A6A4W3A2</accession>
<keyword evidence="3" id="KW-1185">Reference proteome</keyword>
<feature type="region of interest" description="Disordered" evidence="1">
    <location>
        <begin position="366"/>
        <end position="389"/>
    </location>
</feature>
<feature type="compositionally biased region" description="Low complexity" evidence="1">
    <location>
        <begin position="72"/>
        <end position="135"/>
    </location>
</feature>
<protein>
    <submittedName>
        <fullName evidence="2">PHD finger protein 10</fullName>
    </submittedName>
</protein>
<evidence type="ECO:0000313" key="2">
    <source>
        <dbReference type="EMBL" id="KAF0299759.1"/>
    </source>
</evidence>
<organism evidence="2 3">
    <name type="scientific">Amphibalanus amphitrite</name>
    <name type="common">Striped barnacle</name>
    <name type="synonym">Balanus amphitrite</name>
    <dbReference type="NCBI Taxonomy" id="1232801"/>
    <lineage>
        <taxon>Eukaryota</taxon>
        <taxon>Metazoa</taxon>
        <taxon>Ecdysozoa</taxon>
        <taxon>Arthropoda</taxon>
        <taxon>Crustacea</taxon>
        <taxon>Multicrustacea</taxon>
        <taxon>Cirripedia</taxon>
        <taxon>Thoracica</taxon>
        <taxon>Thoracicalcarea</taxon>
        <taxon>Balanomorpha</taxon>
        <taxon>Balanoidea</taxon>
        <taxon>Balanidae</taxon>
        <taxon>Amphibalaninae</taxon>
        <taxon>Amphibalanus</taxon>
    </lineage>
</organism>
<feature type="compositionally biased region" description="Pro residues" evidence="1">
    <location>
        <begin position="136"/>
        <end position="159"/>
    </location>
</feature>
<dbReference type="OrthoDB" id="1903104at2759"/>
<sequence length="389" mass="42754">MKESKPEVEESKPEVTPSAAEAPVELEASASEDTEPASKRAKTERPKREKKHKKYRGGRGDHPAPPSPPPADDNAMMDAEDAQQSPLPAASAAGGPTTESVPADVSVSEPAPAVASVSEPVSEAPSAAPSEAAPSPEEPAAPSPEEPAPPRPPPVPTRPLPLDEDSQSSVRSVGGTRKARSEVFDLSSQQPLPADQLYEYRWPRDDPRAEMYMLQEQVSSFLDLVSFRRRGDVMDVLFQDFPEKYEEFRRTLEERKVLEVQKAQASYTPAEVEKNRLQAFVRQAARQAAAWNAQLNRDRREERRASFDLQTFAVHYPQRRRPVAPAAARVGDYPVAVLPGQFTDYYRRYSSADLKYLPVNTVMGTRPVEELGSDGSDSEMGDCGSDGSR</sequence>
<comment type="caution">
    <text evidence="2">The sequence shown here is derived from an EMBL/GenBank/DDBJ whole genome shotgun (WGS) entry which is preliminary data.</text>
</comment>
<feature type="compositionally biased region" description="Basic residues" evidence="1">
    <location>
        <begin position="48"/>
        <end position="57"/>
    </location>
</feature>
<proteinExistence type="predicted"/>
<dbReference type="Proteomes" id="UP000440578">
    <property type="component" value="Unassembled WGS sequence"/>
</dbReference>
<gene>
    <name evidence="2" type="primary">phf10</name>
    <name evidence="2" type="ORF">FJT64_027592</name>
</gene>
<feature type="region of interest" description="Disordered" evidence="1">
    <location>
        <begin position="1"/>
        <end position="188"/>
    </location>
</feature>
<evidence type="ECO:0000313" key="3">
    <source>
        <dbReference type="Proteomes" id="UP000440578"/>
    </source>
</evidence>
<feature type="compositionally biased region" description="Basic and acidic residues" evidence="1">
    <location>
        <begin position="36"/>
        <end position="47"/>
    </location>
</feature>
<dbReference type="EMBL" id="VIIS01001334">
    <property type="protein sequence ID" value="KAF0299759.1"/>
    <property type="molecule type" value="Genomic_DNA"/>
</dbReference>
<feature type="compositionally biased region" description="Basic and acidic residues" evidence="1">
    <location>
        <begin position="1"/>
        <end position="13"/>
    </location>
</feature>
<evidence type="ECO:0000256" key="1">
    <source>
        <dbReference type="SAM" id="MobiDB-lite"/>
    </source>
</evidence>
<dbReference type="AlphaFoldDB" id="A0A6A4W3A2"/>
<reference evidence="2 3" key="1">
    <citation type="submission" date="2019-07" db="EMBL/GenBank/DDBJ databases">
        <title>Draft genome assembly of a fouling barnacle, Amphibalanus amphitrite (Darwin, 1854): The first reference genome for Thecostraca.</title>
        <authorList>
            <person name="Kim W."/>
        </authorList>
    </citation>
    <scope>NUCLEOTIDE SEQUENCE [LARGE SCALE GENOMIC DNA]</scope>
    <source>
        <strain evidence="2">SNU_AA5</strain>
        <tissue evidence="2">Soma without cirri and trophi</tissue>
    </source>
</reference>
<name>A0A6A4W3A2_AMPAM</name>